<organism evidence="1 2">
    <name type="scientific">Paenibacillus popilliae</name>
    <name type="common">Bacillus popilliae</name>
    <dbReference type="NCBI Taxonomy" id="78057"/>
    <lineage>
        <taxon>Bacteria</taxon>
        <taxon>Bacillati</taxon>
        <taxon>Bacillota</taxon>
        <taxon>Bacilli</taxon>
        <taxon>Bacillales</taxon>
        <taxon>Paenibacillaceae</taxon>
        <taxon>Paenibacillus</taxon>
    </lineage>
</organism>
<evidence type="ECO:0000313" key="1">
    <source>
        <dbReference type="EMBL" id="TQR41755.1"/>
    </source>
</evidence>
<comment type="caution">
    <text evidence="1">The sequence shown here is derived from an EMBL/GenBank/DDBJ whole genome shotgun (WGS) entry which is preliminary data.</text>
</comment>
<gene>
    <name evidence="1" type="ORF">C7Y44_24870</name>
</gene>
<dbReference type="EMBL" id="SADY01000009">
    <property type="protein sequence ID" value="TQR41755.1"/>
    <property type="molecule type" value="Genomic_DNA"/>
</dbReference>
<sequence>MVNTYLDVNENNTLIQREYNQYPLFLKERYNVVLEDKVTVGDFIQAVAIVLQDKLVPTNAVFGTTPDELKNKAIMTLYQNGILDNTDIKKEDILCTLEAISIATRAAGFKELAYTYPEQKINKALYKLNLTASTLPLAVAQELSVVVDLDIIPKAFYQEIKNNTAPSALLMQLLLIQILTCQGLYKYQLGRVSDANIYTKIFEANRRSGLIYEEGLYSAMDNALNERLITGYCLKDKSYAPNFIKSLTITCRHDDLKHAIQLIGLLRSENIDANVQYEPTTSAFVYMDGWGKPKETDDYKVVKIKNGDNIAYCKEYELHFEFDNIEDKTKFHFIIDDYAKKNIVNESGLIYDSWWVPLYYSTTELSEYEKVTNILMEKGRISAETITFNDVASKVLNNLEEQCTDHEITSQFIWINRPMCNYMNGGYK</sequence>
<dbReference type="RefSeq" id="WP_142546105.1">
    <property type="nucleotide sequence ID" value="NZ_SADY01000009.1"/>
</dbReference>
<dbReference type="Proteomes" id="UP000316208">
    <property type="component" value="Unassembled WGS sequence"/>
</dbReference>
<name>A0ABY3AJ26_PAEPP</name>
<reference evidence="1 2" key="1">
    <citation type="submission" date="2018-03" db="EMBL/GenBank/DDBJ databases">
        <title>Aerobic endospore-forming bacteria genome sequencing and assembly.</title>
        <authorList>
            <person name="Cavalcante D.A."/>
            <person name="Driks A."/>
            <person name="Putonti C."/>
            <person name="De-Souza M.T."/>
        </authorList>
    </citation>
    <scope>NUCLEOTIDE SEQUENCE [LARGE SCALE GENOMIC DNA]</scope>
    <source>
        <strain evidence="1 2">SDF0028</strain>
    </source>
</reference>
<proteinExistence type="predicted"/>
<accession>A0ABY3AJ26</accession>
<protein>
    <submittedName>
        <fullName evidence="1">Uncharacterized protein</fullName>
    </submittedName>
</protein>
<keyword evidence="2" id="KW-1185">Reference proteome</keyword>
<evidence type="ECO:0000313" key="2">
    <source>
        <dbReference type="Proteomes" id="UP000316208"/>
    </source>
</evidence>